<protein>
    <recommendedName>
        <fullName evidence="11">Methyl-accepting chemotaxis sensory transducer</fullName>
    </recommendedName>
</protein>
<dbReference type="InterPro" id="IPR024478">
    <property type="entry name" value="HlyB_4HB_MCP"/>
</dbReference>
<dbReference type="PROSITE" id="PS50885">
    <property type="entry name" value="HAMP"/>
    <property type="match status" value="1"/>
</dbReference>
<evidence type="ECO:0000313" key="10">
    <source>
        <dbReference type="Proteomes" id="UP000635606"/>
    </source>
</evidence>
<dbReference type="PANTHER" id="PTHR32089">
    <property type="entry name" value="METHYL-ACCEPTING CHEMOTAXIS PROTEIN MCPB"/>
    <property type="match status" value="1"/>
</dbReference>
<evidence type="ECO:0000256" key="2">
    <source>
        <dbReference type="ARBA" id="ARBA00022989"/>
    </source>
</evidence>
<dbReference type="CDD" id="cd06225">
    <property type="entry name" value="HAMP"/>
    <property type="match status" value="1"/>
</dbReference>
<evidence type="ECO:0000259" key="8">
    <source>
        <dbReference type="PROSITE" id="PS50885"/>
    </source>
</evidence>
<dbReference type="GO" id="GO:0016020">
    <property type="term" value="C:membrane"/>
    <property type="evidence" value="ECO:0007669"/>
    <property type="project" value="InterPro"/>
</dbReference>
<keyword evidence="6" id="KW-0472">Membrane</keyword>
<dbReference type="Pfam" id="PF00015">
    <property type="entry name" value="MCPsignal"/>
    <property type="match status" value="1"/>
</dbReference>
<organism evidence="9 10">
    <name type="scientific">Virgisporangium ochraceum</name>
    <dbReference type="NCBI Taxonomy" id="65505"/>
    <lineage>
        <taxon>Bacteria</taxon>
        <taxon>Bacillati</taxon>
        <taxon>Actinomycetota</taxon>
        <taxon>Actinomycetes</taxon>
        <taxon>Micromonosporales</taxon>
        <taxon>Micromonosporaceae</taxon>
        <taxon>Virgisporangium</taxon>
    </lineage>
</organism>
<sequence length="520" mass="52968">MRISVGRRLGALIGLAVVGLLATSVTLGYTLNSLAGSFDGVVDDDHPSVVAALEMQVHKTGQADDLGSFVASGDQGFVDQWTGSHEEFQRWLAAYRALSVSAAERSALDTITTLDAQYQSEGEKVVALVRAGRAAEAAQASNTVLGPLEDRIFEQLTALEDGAVAEIGAGAAAGDRAVARATVLMFLIPLLVTLLLVVGGVLIIRSILRPLRAVVAALNRLAQGDLTIAVDSRGTDELSQLGEALNLAAEAMRETVTAISAAGATLTTASTELTDLSAQTATEAAASSRQAEVTAGAAAEVSNSVQTVATAAEEMTVAIAEIAQTASRAAEVAGSAVSTAASTATVVADLGAASDEIATVLKTITSIAEQTNLLALNATIEAARAGETGKGFAVVAGEVKDLAQETARATDDIAKRIEAIHSHTAATTTAIGEITGVIQEISDYQTTIASAVEEQTATTGEINRSVSEAAGSTETIAANIGSLADGAQRVNRAAGSSQVTARTLSGTAENLRVLVSRFIT</sequence>
<comment type="similarity">
    <text evidence="4">Belongs to the methyl-accepting chemotaxis (MCP) protein family.</text>
</comment>
<evidence type="ECO:0000256" key="5">
    <source>
        <dbReference type="PROSITE-ProRule" id="PRU00284"/>
    </source>
</evidence>
<proteinExistence type="inferred from homology"/>
<feature type="domain" description="HAMP" evidence="8">
    <location>
        <begin position="205"/>
        <end position="257"/>
    </location>
</feature>
<dbReference type="SMART" id="SM00304">
    <property type="entry name" value="HAMP"/>
    <property type="match status" value="2"/>
</dbReference>
<keyword evidence="1 6" id="KW-0812">Transmembrane</keyword>
<feature type="domain" description="Methyl-accepting transducer" evidence="7">
    <location>
        <begin position="262"/>
        <end position="491"/>
    </location>
</feature>
<keyword evidence="3 5" id="KW-0807">Transducer</keyword>
<dbReference type="InterPro" id="IPR004089">
    <property type="entry name" value="MCPsignal_dom"/>
</dbReference>
<dbReference type="SUPFAM" id="SSF58104">
    <property type="entry name" value="Methyl-accepting chemotaxis protein (MCP) signaling domain"/>
    <property type="match status" value="1"/>
</dbReference>
<dbReference type="Gene3D" id="1.10.287.950">
    <property type="entry name" value="Methyl-accepting chemotaxis protein"/>
    <property type="match status" value="1"/>
</dbReference>
<keyword evidence="10" id="KW-1185">Reference proteome</keyword>
<dbReference type="Pfam" id="PF00672">
    <property type="entry name" value="HAMP"/>
    <property type="match status" value="1"/>
</dbReference>
<dbReference type="PANTHER" id="PTHR32089:SF112">
    <property type="entry name" value="LYSOZYME-LIKE PROTEIN-RELATED"/>
    <property type="match status" value="1"/>
</dbReference>
<dbReference type="AlphaFoldDB" id="A0A8J4A093"/>
<evidence type="ECO:0008006" key="11">
    <source>
        <dbReference type="Google" id="ProtNLM"/>
    </source>
</evidence>
<evidence type="ECO:0000259" key="7">
    <source>
        <dbReference type="PROSITE" id="PS50111"/>
    </source>
</evidence>
<evidence type="ECO:0000256" key="1">
    <source>
        <dbReference type="ARBA" id="ARBA00022692"/>
    </source>
</evidence>
<dbReference type="Proteomes" id="UP000635606">
    <property type="component" value="Unassembled WGS sequence"/>
</dbReference>
<dbReference type="SMART" id="SM00283">
    <property type="entry name" value="MA"/>
    <property type="match status" value="1"/>
</dbReference>
<dbReference type="PROSITE" id="PS50111">
    <property type="entry name" value="CHEMOTAXIS_TRANSDUC_2"/>
    <property type="match status" value="1"/>
</dbReference>
<dbReference type="EMBL" id="BOPH01000114">
    <property type="protein sequence ID" value="GIJ73424.1"/>
    <property type="molecule type" value="Genomic_DNA"/>
</dbReference>
<evidence type="ECO:0000256" key="3">
    <source>
        <dbReference type="ARBA" id="ARBA00023224"/>
    </source>
</evidence>
<feature type="transmembrane region" description="Helical" evidence="6">
    <location>
        <begin position="183"/>
        <end position="204"/>
    </location>
</feature>
<evidence type="ECO:0000256" key="4">
    <source>
        <dbReference type="ARBA" id="ARBA00029447"/>
    </source>
</evidence>
<dbReference type="RefSeq" id="WP_203933248.1">
    <property type="nucleotide sequence ID" value="NZ_BOPH01000114.1"/>
</dbReference>
<reference evidence="9" key="1">
    <citation type="submission" date="2021-01" db="EMBL/GenBank/DDBJ databases">
        <title>Whole genome shotgun sequence of Virgisporangium ochraceum NBRC 16418.</title>
        <authorList>
            <person name="Komaki H."/>
            <person name="Tamura T."/>
        </authorList>
    </citation>
    <scope>NUCLEOTIDE SEQUENCE</scope>
    <source>
        <strain evidence="9">NBRC 16418</strain>
    </source>
</reference>
<name>A0A8J4A093_9ACTN</name>
<dbReference type="GO" id="GO:0007165">
    <property type="term" value="P:signal transduction"/>
    <property type="evidence" value="ECO:0007669"/>
    <property type="project" value="UniProtKB-KW"/>
</dbReference>
<evidence type="ECO:0000256" key="6">
    <source>
        <dbReference type="SAM" id="Phobius"/>
    </source>
</evidence>
<gene>
    <name evidence="9" type="ORF">Voc01_083410</name>
</gene>
<comment type="caution">
    <text evidence="9">The sequence shown here is derived from an EMBL/GenBank/DDBJ whole genome shotgun (WGS) entry which is preliminary data.</text>
</comment>
<keyword evidence="2 6" id="KW-1133">Transmembrane helix</keyword>
<dbReference type="Pfam" id="PF12729">
    <property type="entry name" value="4HB_MCP_1"/>
    <property type="match status" value="1"/>
</dbReference>
<evidence type="ECO:0000313" key="9">
    <source>
        <dbReference type="EMBL" id="GIJ73424.1"/>
    </source>
</evidence>
<accession>A0A8J4A093</accession>
<dbReference type="InterPro" id="IPR003660">
    <property type="entry name" value="HAMP_dom"/>
</dbReference>